<evidence type="ECO:0000256" key="8">
    <source>
        <dbReference type="ARBA" id="ARBA00023012"/>
    </source>
</evidence>
<dbReference type="GO" id="GO:0046983">
    <property type="term" value="F:protein dimerization activity"/>
    <property type="evidence" value="ECO:0007669"/>
    <property type="project" value="InterPro"/>
</dbReference>
<dbReference type="RefSeq" id="WP_188744153.1">
    <property type="nucleotide sequence ID" value="NZ_BAABFW010000005.1"/>
</dbReference>
<feature type="transmembrane region" description="Helical" evidence="9">
    <location>
        <begin position="299"/>
        <end position="318"/>
    </location>
</feature>
<proteinExistence type="predicted"/>
<dbReference type="EC" id="2.7.13.3" evidence="2"/>
<feature type="transmembrane region" description="Helical" evidence="9">
    <location>
        <begin position="42"/>
        <end position="62"/>
    </location>
</feature>
<sequence length="656" mass="69259">MTQPVLRAVGIAGGTVAAALGIVTVTFFVANGWTLADAFESYALSNLVNGASLAICGTLLALARPRNVLGWLLLAGGLAYLVSAAAVPTSVYAVDHRWPEQSVAVLGGLGASAWSIAIGLALPFALLVFPTGRLSNAPERVAAVIVGLSGLGFVGLFGGVFARLANAPSDVNPLGAPGFELLAVLWSVVNIAATIIWFALLARLVVVYIRGSETVRRQVLWVALAALVAFVVSVPLTVFGLGDNTLLLVYTLIPVAILIAVLRHRLLDITLVFSRALAWTLLTAVVVLVYIGAVALLSLVLQSTVSSIVVAVLVALAFDPLRRLLQRVVDRLLYGRRSEPVHVMQLVTREVSSGGESAELLGRLAASLRLPWLSLEVDGLEAVTTGKRVESVVEFPLVQDERRSGRLVVGVRPGQAGLTRSDRDVLELIAPVLALLAGSRRLTQELIASRRRVVDAAEAERLRVQRELHDGVASAITGLSFKLEAAAELVDEPVALRPVLSAVRTEVAGIHQSIRAVINDLRPQELDSAGLVAALRQRTAAISSAGRRVDVLLRGGKDLPTVSPSVEAAAYRICTEAVSNALRHSGGGTIAVHLWSAGDRLMLKITDDGRSSAGEWKPGVGIASMQERAELLGGEFSVQRRPDGTDVSVELPLVAS</sequence>
<protein>
    <recommendedName>
        <fullName evidence="2">histidine kinase</fullName>
        <ecNumber evidence="2">2.7.13.3</ecNumber>
    </recommendedName>
</protein>
<evidence type="ECO:0000256" key="1">
    <source>
        <dbReference type="ARBA" id="ARBA00000085"/>
    </source>
</evidence>
<dbReference type="Gene3D" id="3.30.565.10">
    <property type="entry name" value="Histidine kinase-like ATPase, C-terminal domain"/>
    <property type="match status" value="1"/>
</dbReference>
<feature type="transmembrane region" description="Helical" evidence="9">
    <location>
        <begin position="141"/>
        <end position="164"/>
    </location>
</feature>
<evidence type="ECO:0000313" key="11">
    <source>
        <dbReference type="EMBL" id="GGJ88811.1"/>
    </source>
</evidence>
<evidence type="ECO:0000256" key="5">
    <source>
        <dbReference type="ARBA" id="ARBA00022741"/>
    </source>
</evidence>
<keyword evidence="3" id="KW-0597">Phosphoprotein</keyword>
<feature type="transmembrane region" description="Helical" evidence="9">
    <location>
        <begin position="9"/>
        <end position="30"/>
    </location>
</feature>
<comment type="caution">
    <text evidence="11">The sequence shown here is derived from an EMBL/GenBank/DDBJ whole genome shotgun (WGS) entry which is preliminary data.</text>
</comment>
<evidence type="ECO:0000256" key="2">
    <source>
        <dbReference type="ARBA" id="ARBA00012438"/>
    </source>
</evidence>
<feature type="transmembrane region" description="Helical" evidence="9">
    <location>
        <begin position="247"/>
        <end position="264"/>
    </location>
</feature>
<keyword evidence="9" id="KW-0812">Transmembrane</keyword>
<keyword evidence="8" id="KW-0902">Two-component regulatory system</keyword>
<dbReference type="CDD" id="cd16917">
    <property type="entry name" value="HATPase_UhpB-NarQ-NarX-like"/>
    <property type="match status" value="1"/>
</dbReference>
<feature type="domain" description="Histidine kinase/HSP90-like ATPase" evidence="10">
    <location>
        <begin position="565"/>
        <end position="655"/>
    </location>
</feature>
<dbReference type="PANTHER" id="PTHR24421:SF10">
    <property type="entry name" value="NITRATE_NITRITE SENSOR PROTEIN NARQ"/>
    <property type="match status" value="1"/>
</dbReference>
<feature type="transmembrane region" description="Helical" evidence="9">
    <location>
        <begin position="103"/>
        <end position="129"/>
    </location>
</feature>
<keyword evidence="9" id="KW-0472">Membrane</keyword>
<dbReference type="Proteomes" id="UP000636956">
    <property type="component" value="Unassembled WGS sequence"/>
</dbReference>
<comment type="catalytic activity">
    <reaction evidence="1">
        <text>ATP + protein L-histidine = ADP + protein N-phospho-L-histidine.</text>
        <dbReference type="EC" id="2.7.13.3"/>
    </reaction>
</comment>
<dbReference type="AlphaFoldDB" id="A0A917PRX9"/>
<feature type="transmembrane region" description="Helical" evidence="9">
    <location>
        <begin position="276"/>
        <end position="293"/>
    </location>
</feature>
<feature type="transmembrane region" description="Helical" evidence="9">
    <location>
        <begin position="69"/>
        <end position="91"/>
    </location>
</feature>
<evidence type="ECO:0000259" key="10">
    <source>
        <dbReference type="SMART" id="SM00387"/>
    </source>
</evidence>
<dbReference type="EMBL" id="BMMD01000019">
    <property type="protein sequence ID" value="GGJ88811.1"/>
    <property type="molecule type" value="Genomic_DNA"/>
</dbReference>
<name>A0A917PRX9_9MICO</name>
<gene>
    <name evidence="11" type="ORF">GCM10011372_29250</name>
</gene>
<feature type="transmembrane region" description="Helical" evidence="9">
    <location>
        <begin position="184"/>
        <end position="207"/>
    </location>
</feature>
<dbReference type="Pfam" id="PF02518">
    <property type="entry name" value="HATPase_c"/>
    <property type="match status" value="1"/>
</dbReference>
<keyword evidence="7" id="KW-0067">ATP-binding</keyword>
<keyword evidence="9" id="KW-1133">Transmembrane helix</keyword>
<dbReference type="GO" id="GO:0005524">
    <property type="term" value="F:ATP binding"/>
    <property type="evidence" value="ECO:0007669"/>
    <property type="project" value="UniProtKB-KW"/>
</dbReference>
<dbReference type="InterPro" id="IPR011712">
    <property type="entry name" value="Sig_transdc_His_kin_sub3_dim/P"/>
</dbReference>
<evidence type="ECO:0000256" key="7">
    <source>
        <dbReference type="ARBA" id="ARBA00022840"/>
    </source>
</evidence>
<dbReference type="Gene3D" id="1.20.5.1930">
    <property type="match status" value="1"/>
</dbReference>
<keyword evidence="4" id="KW-0808">Transferase</keyword>
<reference evidence="11" key="2">
    <citation type="submission" date="2020-09" db="EMBL/GenBank/DDBJ databases">
        <authorList>
            <person name="Sun Q."/>
            <person name="Zhou Y."/>
        </authorList>
    </citation>
    <scope>NUCLEOTIDE SEQUENCE</scope>
    <source>
        <strain evidence="11">CGMCC 1.8984</strain>
    </source>
</reference>
<dbReference type="PANTHER" id="PTHR24421">
    <property type="entry name" value="NITRATE/NITRITE SENSOR PROTEIN NARX-RELATED"/>
    <property type="match status" value="1"/>
</dbReference>
<dbReference type="GO" id="GO:0000155">
    <property type="term" value="F:phosphorelay sensor kinase activity"/>
    <property type="evidence" value="ECO:0007669"/>
    <property type="project" value="InterPro"/>
</dbReference>
<dbReference type="InterPro" id="IPR050482">
    <property type="entry name" value="Sensor_HK_TwoCompSys"/>
</dbReference>
<dbReference type="SMART" id="SM00387">
    <property type="entry name" value="HATPase_c"/>
    <property type="match status" value="1"/>
</dbReference>
<evidence type="ECO:0000256" key="6">
    <source>
        <dbReference type="ARBA" id="ARBA00022777"/>
    </source>
</evidence>
<reference evidence="11" key="1">
    <citation type="journal article" date="2014" name="Int. J. Syst. Evol. Microbiol.">
        <title>Complete genome sequence of Corynebacterium casei LMG S-19264T (=DSM 44701T), isolated from a smear-ripened cheese.</title>
        <authorList>
            <consortium name="US DOE Joint Genome Institute (JGI-PGF)"/>
            <person name="Walter F."/>
            <person name="Albersmeier A."/>
            <person name="Kalinowski J."/>
            <person name="Ruckert C."/>
        </authorList>
    </citation>
    <scope>NUCLEOTIDE SEQUENCE</scope>
    <source>
        <strain evidence="11">CGMCC 1.8984</strain>
    </source>
</reference>
<dbReference type="SUPFAM" id="SSF55874">
    <property type="entry name" value="ATPase domain of HSP90 chaperone/DNA topoisomerase II/histidine kinase"/>
    <property type="match status" value="1"/>
</dbReference>
<keyword evidence="6" id="KW-0418">Kinase</keyword>
<evidence type="ECO:0000256" key="3">
    <source>
        <dbReference type="ARBA" id="ARBA00022553"/>
    </source>
</evidence>
<dbReference type="InterPro" id="IPR036890">
    <property type="entry name" value="HATPase_C_sf"/>
</dbReference>
<keyword evidence="12" id="KW-1185">Reference proteome</keyword>
<dbReference type="InterPro" id="IPR003594">
    <property type="entry name" value="HATPase_dom"/>
</dbReference>
<accession>A0A917PRX9</accession>
<keyword evidence="5" id="KW-0547">Nucleotide-binding</keyword>
<evidence type="ECO:0000313" key="12">
    <source>
        <dbReference type="Proteomes" id="UP000636956"/>
    </source>
</evidence>
<evidence type="ECO:0000256" key="4">
    <source>
        <dbReference type="ARBA" id="ARBA00022679"/>
    </source>
</evidence>
<feature type="transmembrane region" description="Helical" evidence="9">
    <location>
        <begin position="219"/>
        <end position="241"/>
    </location>
</feature>
<dbReference type="Pfam" id="PF07730">
    <property type="entry name" value="HisKA_3"/>
    <property type="match status" value="1"/>
</dbReference>
<evidence type="ECO:0000256" key="9">
    <source>
        <dbReference type="SAM" id="Phobius"/>
    </source>
</evidence>
<organism evidence="11 12">
    <name type="scientific">Agromyces bauzanensis</name>
    <dbReference type="NCBI Taxonomy" id="1308924"/>
    <lineage>
        <taxon>Bacteria</taxon>
        <taxon>Bacillati</taxon>
        <taxon>Actinomycetota</taxon>
        <taxon>Actinomycetes</taxon>
        <taxon>Micrococcales</taxon>
        <taxon>Microbacteriaceae</taxon>
        <taxon>Agromyces</taxon>
    </lineage>
</organism>
<dbReference type="GO" id="GO:0016020">
    <property type="term" value="C:membrane"/>
    <property type="evidence" value="ECO:0007669"/>
    <property type="project" value="InterPro"/>
</dbReference>